<gene>
    <name evidence="1" type="ORF">CEXT_116961</name>
</gene>
<reference evidence="1 2" key="1">
    <citation type="submission" date="2021-06" db="EMBL/GenBank/DDBJ databases">
        <title>Caerostris extrusa draft genome.</title>
        <authorList>
            <person name="Kono N."/>
            <person name="Arakawa K."/>
        </authorList>
    </citation>
    <scope>NUCLEOTIDE SEQUENCE [LARGE SCALE GENOMIC DNA]</scope>
</reference>
<keyword evidence="2" id="KW-1185">Reference proteome</keyword>
<comment type="caution">
    <text evidence="1">The sequence shown here is derived from an EMBL/GenBank/DDBJ whole genome shotgun (WGS) entry which is preliminary data.</text>
</comment>
<accession>A0AAV4Y0G0</accession>
<proteinExistence type="predicted"/>
<dbReference type="AlphaFoldDB" id="A0AAV4Y0G0"/>
<name>A0AAV4Y0G0_CAEEX</name>
<protein>
    <submittedName>
        <fullName evidence="1">Uncharacterized protein</fullName>
    </submittedName>
</protein>
<sequence>MSSTASVFHVKLLFAVSPRDSSAHCDTHLKSYVRRCQHILPYQVPRNKLITQHQRLDRDIIAGTDKALASLRTSVGVYHC</sequence>
<organism evidence="1 2">
    <name type="scientific">Caerostris extrusa</name>
    <name type="common">Bark spider</name>
    <name type="synonym">Caerostris bankana</name>
    <dbReference type="NCBI Taxonomy" id="172846"/>
    <lineage>
        <taxon>Eukaryota</taxon>
        <taxon>Metazoa</taxon>
        <taxon>Ecdysozoa</taxon>
        <taxon>Arthropoda</taxon>
        <taxon>Chelicerata</taxon>
        <taxon>Arachnida</taxon>
        <taxon>Araneae</taxon>
        <taxon>Araneomorphae</taxon>
        <taxon>Entelegynae</taxon>
        <taxon>Araneoidea</taxon>
        <taxon>Araneidae</taxon>
        <taxon>Caerostris</taxon>
    </lineage>
</organism>
<evidence type="ECO:0000313" key="2">
    <source>
        <dbReference type="Proteomes" id="UP001054945"/>
    </source>
</evidence>
<dbReference type="Proteomes" id="UP001054945">
    <property type="component" value="Unassembled WGS sequence"/>
</dbReference>
<dbReference type="EMBL" id="BPLR01018531">
    <property type="protein sequence ID" value="GIZ00289.1"/>
    <property type="molecule type" value="Genomic_DNA"/>
</dbReference>
<evidence type="ECO:0000313" key="1">
    <source>
        <dbReference type="EMBL" id="GIZ00289.1"/>
    </source>
</evidence>